<accession>A0A2T7UD16</accession>
<keyword evidence="1" id="KW-0805">Transcription regulation</keyword>
<evidence type="ECO:0000256" key="1">
    <source>
        <dbReference type="ARBA" id="ARBA00023015"/>
    </source>
</evidence>
<evidence type="ECO:0000313" key="6">
    <source>
        <dbReference type="Proteomes" id="UP000037507"/>
    </source>
</evidence>
<reference evidence="5" key="1">
    <citation type="submission" date="2017-04" db="EMBL/GenBank/DDBJ databases">
        <title>Unexpected and diverse lifestyles within the genus Limnohabitans.</title>
        <authorList>
            <person name="Kasalicky V."/>
            <person name="Mehrshad M."/>
            <person name="Andrei S.-A."/>
            <person name="Salcher M."/>
            <person name="Kratochvilova H."/>
            <person name="Simek K."/>
            <person name="Ghai R."/>
        </authorList>
    </citation>
    <scope>NUCLEOTIDE SEQUENCE [LARGE SCALE GENOMIC DNA]</scope>
    <source>
        <strain evidence="5">II-D5</strain>
    </source>
</reference>
<evidence type="ECO:0000259" key="4">
    <source>
        <dbReference type="PROSITE" id="PS50943"/>
    </source>
</evidence>
<dbReference type="EMBL" id="LFYT02000013">
    <property type="protein sequence ID" value="PVE42512.1"/>
    <property type="molecule type" value="Genomic_DNA"/>
</dbReference>
<dbReference type="STRING" id="1293045.H663_15980"/>
<organism evidence="5 6">
    <name type="scientific">Limnohabitans planktonicus II-D5</name>
    <dbReference type="NCBI Taxonomy" id="1293045"/>
    <lineage>
        <taxon>Bacteria</taxon>
        <taxon>Pseudomonadati</taxon>
        <taxon>Pseudomonadota</taxon>
        <taxon>Betaproteobacteria</taxon>
        <taxon>Burkholderiales</taxon>
        <taxon>Comamonadaceae</taxon>
        <taxon>Limnohabitans</taxon>
    </lineage>
</organism>
<protein>
    <submittedName>
        <fullName evidence="5">Transcriptional regulator</fullName>
    </submittedName>
</protein>
<dbReference type="PROSITE" id="PS50943">
    <property type="entry name" value="HTH_CROC1"/>
    <property type="match status" value="1"/>
</dbReference>
<dbReference type="OrthoDB" id="9799384at2"/>
<sequence length="115" mass="12818">MSTKPKTQTKAKPQAASRVLETVYETAADLERLGFIDKRKMQKLDALCMEPIAPYDSAQIRALREQHNLSQTVMATVLNTSASTVRKWEIGEKHPSGPSLKLLNLLDRKGLDALL</sequence>
<dbReference type="Gene3D" id="1.10.260.40">
    <property type="entry name" value="lambda repressor-like DNA-binding domains"/>
    <property type="match status" value="1"/>
</dbReference>
<dbReference type="InterPro" id="IPR052359">
    <property type="entry name" value="HTH-type_reg/antitoxin"/>
</dbReference>
<name>A0A2T7UD16_9BURK</name>
<keyword evidence="6" id="KW-1185">Reference proteome</keyword>
<dbReference type="Pfam" id="PF01381">
    <property type="entry name" value="HTH_3"/>
    <property type="match status" value="1"/>
</dbReference>
<dbReference type="SMART" id="SM00530">
    <property type="entry name" value="HTH_XRE"/>
    <property type="match status" value="1"/>
</dbReference>
<keyword evidence="3" id="KW-0804">Transcription</keyword>
<keyword evidence="2" id="KW-0238">DNA-binding</keyword>
<dbReference type="InterPro" id="IPR001387">
    <property type="entry name" value="Cro/C1-type_HTH"/>
</dbReference>
<dbReference type="CDD" id="cd00093">
    <property type="entry name" value="HTH_XRE"/>
    <property type="match status" value="1"/>
</dbReference>
<proteinExistence type="predicted"/>
<dbReference type="PANTHER" id="PTHR36511">
    <property type="entry name" value="MERR FAMILY BACTERIAL REGULATORY PROTEIN"/>
    <property type="match status" value="1"/>
</dbReference>
<evidence type="ECO:0000313" key="5">
    <source>
        <dbReference type="EMBL" id="PVE42512.1"/>
    </source>
</evidence>
<comment type="caution">
    <text evidence="5">The sequence shown here is derived from an EMBL/GenBank/DDBJ whole genome shotgun (WGS) entry which is preliminary data.</text>
</comment>
<dbReference type="Proteomes" id="UP000037507">
    <property type="component" value="Unassembled WGS sequence"/>
</dbReference>
<evidence type="ECO:0000256" key="3">
    <source>
        <dbReference type="ARBA" id="ARBA00023163"/>
    </source>
</evidence>
<dbReference type="InterPro" id="IPR010982">
    <property type="entry name" value="Lambda_DNA-bd_dom_sf"/>
</dbReference>
<dbReference type="GO" id="GO:0003677">
    <property type="term" value="F:DNA binding"/>
    <property type="evidence" value="ECO:0007669"/>
    <property type="project" value="UniProtKB-KW"/>
</dbReference>
<dbReference type="SUPFAM" id="SSF47413">
    <property type="entry name" value="lambda repressor-like DNA-binding domains"/>
    <property type="match status" value="1"/>
</dbReference>
<dbReference type="PANTHER" id="PTHR36511:SF3">
    <property type="entry name" value="ANTITOXIN HIGA-2"/>
    <property type="match status" value="1"/>
</dbReference>
<gene>
    <name evidence="5" type="ORF">H663_011375</name>
</gene>
<dbReference type="AlphaFoldDB" id="A0A2T7UD16"/>
<feature type="domain" description="HTH cro/C1-type" evidence="4">
    <location>
        <begin position="60"/>
        <end position="114"/>
    </location>
</feature>
<dbReference type="RefSeq" id="WP_053175040.1">
    <property type="nucleotide sequence ID" value="NZ_LFYT02000013.1"/>
</dbReference>
<evidence type="ECO:0000256" key="2">
    <source>
        <dbReference type="ARBA" id="ARBA00023125"/>
    </source>
</evidence>